<keyword evidence="3" id="KW-1185">Reference proteome</keyword>
<reference evidence="2 3" key="1">
    <citation type="journal article" date="2019" name="Sci. Rep.">
        <title>Orb-weaving spider Araneus ventricosus genome elucidates the spidroin gene catalogue.</title>
        <authorList>
            <person name="Kono N."/>
            <person name="Nakamura H."/>
            <person name="Ohtoshi R."/>
            <person name="Moran D.A.P."/>
            <person name="Shinohara A."/>
            <person name="Yoshida Y."/>
            <person name="Fujiwara M."/>
            <person name="Mori M."/>
            <person name="Tomita M."/>
            <person name="Arakawa K."/>
        </authorList>
    </citation>
    <scope>NUCLEOTIDE SEQUENCE [LARGE SCALE GENOMIC DNA]</scope>
</reference>
<dbReference type="AlphaFoldDB" id="A0A4Y2WDJ3"/>
<gene>
    <name evidence="2" type="ORF">AVEN_88801_1</name>
</gene>
<feature type="signal peptide" evidence="1">
    <location>
        <begin position="1"/>
        <end position="26"/>
    </location>
</feature>
<sequence>MASICAWLTECLLLATWLANWRDIFARLIEMRFALKNWLFTTGDICARLTENRAPLTPIRVCLQLRHLRPADGKLHFALVTCHNWATFAPANGKSLLATCCSCQLTTRRAAIGKSLRLRLSTIGDICARRKITSLLGDFTVHNWRHLRPLKIASPWRRLAFVYKWRHLRPANGKSLSFLATCSRLASTNDDIWCLANEKICRAWRLGSSHRDICARLTKIARFLATCSRLVLQLAIFAPAGKSLRFW</sequence>
<accession>A0A4Y2WDJ3</accession>
<evidence type="ECO:0000256" key="1">
    <source>
        <dbReference type="SAM" id="SignalP"/>
    </source>
</evidence>
<organism evidence="2 3">
    <name type="scientific">Araneus ventricosus</name>
    <name type="common">Orbweaver spider</name>
    <name type="synonym">Epeira ventricosa</name>
    <dbReference type="NCBI Taxonomy" id="182803"/>
    <lineage>
        <taxon>Eukaryota</taxon>
        <taxon>Metazoa</taxon>
        <taxon>Ecdysozoa</taxon>
        <taxon>Arthropoda</taxon>
        <taxon>Chelicerata</taxon>
        <taxon>Arachnida</taxon>
        <taxon>Araneae</taxon>
        <taxon>Araneomorphae</taxon>
        <taxon>Entelegynae</taxon>
        <taxon>Araneoidea</taxon>
        <taxon>Araneidae</taxon>
        <taxon>Araneus</taxon>
    </lineage>
</organism>
<evidence type="ECO:0000313" key="3">
    <source>
        <dbReference type="Proteomes" id="UP000499080"/>
    </source>
</evidence>
<evidence type="ECO:0000313" key="2">
    <source>
        <dbReference type="EMBL" id="GBO35031.1"/>
    </source>
</evidence>
<evidence type="ECO:0008006" key="4">
    <source>
        <dbReference type="Google" id="ProtNLM"/>
    </source>
</evidence>
<protein>
    <recommendedName>
        <fullName evidence="4">Secreted protein</fullName>
    </recommendedName>
</protein>
<keyword evidence="1" id="KW-0732">Signal</keyword>
<comment type="caution">
    <text evidence="2">The sequence shown here is derived from an EMBL/GenBank/DDBJ whole genome shotgun (WGS) entry which is preliminary data.</text>
</comment>
<proteinExistence type="predicted"/>
<dbReference type="Proteomes" id="UP000499080">
    <property type="component" value="Unassembled WGS sequence"/>
</dbReference>
<feature type="chain" id="PRO_5021259259" description="Secreted protein" evidence="1">
    <location>
        <begin position="27"/>
        <end position="247"/>
    </location>
</feature>
<dbReference type="EMBL" id="BGPR01058948">
    <property type="protein sequence ID" value="GBO35031.1"/>
    <property type="molecule type" value="Genomic_DNA"/>
</dbReference>
<name>A0A4Y2WDJ3_ARAVE</name>